<keyword evidence="7" id="KW-0812">Transmembrane</keyword>
<evidence type="ECO:0000313" key="9">
    <source>
        <dbReference type="EMBL" id="BDS06230.1"/>
    </source>
</evidence>
<dbReference type="GO" id="GO:0000155">
    <property type="term" value="F:phosphorelay sensor kinase activity"/>
    <property type="evidence" value="ECO:0007669"/>
    <property type="project" value="InterPro"/>
</dbReference>
<comment type="catalytic activity">
    <reaction evidence="1">
        <text>ATP + protein L-histidine = ADP + protein N-phospho-L-histidine.</text>
        <dbReference type="EC" id="2.7.13.3"/>
    </reaction>
</comment>
<evidence type="ECO:0000256" key="2">
    <source>
        <dbReference type="ARBA" id="ARBA00012438"/>
    </source>
</evidence>
<evidence type="ECO:0000256" key="4">
    <source>
        <dbReference type="ARBA" id="ARBA00022679"/>
    </source>
</evidence>
<dbReference type="InterPro" id="IPR005467">
    <property type="entry name" value="His_kinase_dom"/>
</dbReference>
<dbReference type="InterPro" id="IPR036097">
    <property type="entry name" value="HisK_dim/P_sf"/>
</dbReference>
<dbReference type="EC" id="2.7.13.3" evidence="2"/>
<accession>A0AAT9FJR8</accession>
<protein>
    <recommendedName>
        <fullName evidence="2">histidine kinase</fullName>
        <ecNumber evidence="2">2.7.13.3</ecNumber>
    </recommendedName>
</protein>
<dbReference type="EMBL" id="AP026866">
    <property type="protein sequence ID" value="BDS06230.1"/>
    <property type="molecule type" value="Genomic_DNA"/>
</dbReference>
<dbReference type="InterPro" id="IPR003661">
    <property type="entry name" value="HisK_dim/P_dom"/>
</dbReference>
<dbReference type="SUPFAM" id="SSF55874">
    <property type="entry name" value="ATPase domain of HSP90 chaperone/DNA topoisomerase II/histidine kinase"/>
    <property type="match status" value="1"/>
</dbReference>
<dbReference type="PANTHER" id="PTHR43711">
    <property type="entry name" value="TWO-COMPONENT HISTIDINE KINASE"/>
    <property type="match status" value="1"/>
</dbReference>
<dbReference type="AlphaFoldDB" id="A0AAT9FJR8"/>
<dbReference type="InterPro" id="IPR004358">
    <property type="entry name" value="Sig_transdc_His_kin-like_C"/>
</dbReference>
<dbReference type="InterPro" id="IPR036890">
    <property type="entry name" value="HATPase_C_sf"/>
</dbReference>
<feature type="domain" description="Histidine kinase" evidence="8">
    <location>
        <begin position="295"/>
        <end position="511"/>
    </location>
</feature>
<dbReference type="Gene3D" id="1.10.287.130">
    <property type="match status" value="1"/>
</dbReference>
<dbReference type="Pfam" id="PF00512">
    <property type="entry name" value="HisKA"/>
    <property type="match status" value="1"/>
</dbReference>
<dbReference type="SUPFAM" id="SSF47384">
    <property type="entry name" value="Homodimeric domain of signal transducing histidine kinase"/>
    <property type="match status" value="1"/>
</dbReference>
<sequence length="523" mass="57847">MRIFHLTLLPMLIMAVLTAIVGERLARREVEERIPVDRERVLDFAADFQAELERLDELYISHLEHLSAQYFLSGGDDVRGSAEDIVALKSMYLFSEKKMIRSFELLSPSQSAPLPEVSVEGLRPPLVLSRAVIIPAEMVGQTKPGESGWLNAPDEKHLIYWTRPDAEHLVATVVDKDELNRRTAVHLEDWMQDPLTPLRESSTHFAISSPSGEILRAGDEQTRGGAALVMPQRLHSGTWQIQAWDRISQSSHHSAAVLAIALTLAAVFVLSGFLLYQQQRRSLKLARQRVSFVNQVSHELGSPLTNMALNLDLAMDSLGEGEKNTRHRLGLVGQEIDRLNRLVSNVLTFSHCDRGTLEVHRESCLPDEVIARLLDSCRPALTRRGIELEYEPAVNAAVETDPDALTQIVANLVSNVEKYASSGKWLGIKTLLRDEQLVVSVRDRGAGIPEAERTRVFQSFERLENSVNEGSSGAGLGLSIASQLATKLGGTLKMVDCEVGCHFELTLPVNVICAVAGDNKQVI</sequence>
<dbReference type="SMART" id="SM00387">
    <property type="entry name" value="HATPase_c"/>
    <property type="match status" value="1"/>
</dbReference>
<name>A0AAT9FJR8_9BACT</name>
<keyword evidence="4" id="KW-0808">Transferase</keyword>
<dbReference type="InterPro" id="IPR050736">
    <property type="entry name" value="Sensor_HK_Regulatory"/>
</dbReference>
<evidence type="ECO:0000256" key="6">
    <source>
        <dbReference type="ARBA" id="ARBA00023012"/>
    </source>
</evidence>
<feature type="transmembrane region" description="Helical" evidence="7">
    <location>
        <begin position="255"/>
        <end position="276"/>
    </location>
</feature>
<dbReference type="InterPro" id="IPR003594">
    <property type="entry name" value="HATPase_dom"/>
</dbReference>
<keyword evidence="5" id="KW-0418">Kinase</keyword>
<proteinExistence type="predicted"/>
<dbReference type="PRINTS" id="PR00344">
    <property type="entry name" value="BCTRLSENSOR"/>
</dbReference>
<gene>
    <name evidence="9" type="ORF">NT6N_12700</name>
</gene>
<keyword evidence="7" id="KW-0472">Membrane</keyword>
<dbReference type="PROSITE" id="PS50109">
    <property type="entry name" value="HIS_KIN"/>
    <property type="match status" value="1"/>
</dbReference>
<keyword evidence="6" id="KW-0902">Two-component regulatory system</keyword>
<evidence type="ECO:0000256" key="7">
    <source>
        <dbReference type="SAM" id="Phobius"/>
    </source>
</evidence>
<organism evidence="9">
    <name type="scientific">Oceaniferula spumae</name>
    <dbReference type="NCBI Taxonomy" id="2979115"/>
    <lineage>
        <taxon>Bacteria</taxon>
        <taxon>Pseudomonadati</taxon>
        <taxon>Verrucomicrobiota</taxon>
        <taxon>Verrucomicrobiia</taxon>
        <taxon>Verrucomicrobiales</taxon>
        <taxon>Verrucomicrobiaceae</taxon>
        <taxon>Oceaniferula</taxon>
    </lineage>
</organism>
<evidence type="ECO:0000256" key="1">
    <source>
        <dbReference type="ARBA" id="ARBA00000085"/>
    </source>
</evidence>
<evidence type="ECO:0000256" key="3">
    <source>
        <dbReference type="ARBA" id="ARBA00022553"/>
    </source>
</evidence>
<dbReference type="CDD" id="cd00082">
    <property type="entry name" value="HisKA"/>
    <property type="match status" value="1"/>
</dbReference>
<keyword evidence="3" id="KW-0597">Phosphoprotein</keyword>
<keyword evidence="7" id="KW-1133">Transmembrane helix</keyword>
<reference evidence="9" key="1">
    <citation type="submission" date="2024-07" db="EMBL/GenBank/DDBJ databases">
        <title>Complete genome sequence of Verrucomicrobiaceae bacterium NT6N.</title>
        <authorList>
            <person name="Huang C."/>
            <person name="Takami H."/>
            <person name="Hamasaki K."/>
        </authorList>
    </citation>
    <scope>NUCLEOTIDE SEQUENCE</scope>
    <source>
        <strain evidence="9">NT6N</strain>
    </source>
</reference>
<dbReference type="Pfam" id="PF02518">
    <property type="entry name" value="HATPase_c"/>
    <property type="match status" value="1"/>
</dbReference>
<dbReference type="SMART" id="SM00388">
    <property type="entry name" value="HisKA"/>
    <property type="match status" value="1"/>
</dbReference>
<dbReference type="Gene3D" id="3.30.565.10">
    <property type="entry name" value="Histidine kinase-like ATPase, C-terminal domain"/>
    <property type="match status" value="1"/>
</dbReference>
<evidence type="ECO:0000256" key="5">
    <source>
        <dbReference type="ARBA" id="ARBA00022777"/>
    </source>
</evidence>
<evidence type="ECO:0000259" key="8">
    <source>
        <dbReference type="PROSITE" id="PS50109"/>
    </source>
</evidence>
<dbReference type="PANTHER" id="PTHR43711:SF31">
    <property type="entry name" value="HISTIDINE KINASE"/>
    <property type="match status" value="1"/>
</dbReference>
<dbReference type="KEGG" id="osu:NT6N_12700"/>